<feature type="domain" description="HTH cro/C1-type" evidence="1">
    <location>
        <begin position="7"/>
        <end position="63"/>
    </location>
</feature>
<sequence length="421" mass="49928">MEIGPFIKLHRVKQNMTQEELAEGIVSESYLSKIENRRTEPSTDVINMLCTKLGVEVKSEDDSLLKEKCQEWFDMLFEVNSKTEITNKYEELQEIIENNYSHTQVLFEIHKIRYYLIIDEVNLALKQINNLKEVSNTFDNYQLYFWLKFKGNYNSVIEEFNQAFRFYKLAEEKTNQIELSEAEVADLKYTLAVTYSKLRNTLEVIDYANQALEAYSKNYNFIRCAQCHILLGISYRRIRIYDKAIKNYNLAQHLAKLNKKDDLIQLTNINLGHLYASKGDTKQSIICFNEVLEEKNALALKDRLLAVTSLVKEYYRSRNHIEARAMVNEGNRILNEIDKERHKFFDYELRTYKYALDEEHEAFESFVIGEFIPFLKKQKNYANLVIYANMVGKHFEDKNKYKSATEYYKLANYSYEQLIRI</sequence>
<dbReference type="Gene3D" id="1.25.40.10">
    <property type="entry name" value="Tetratricopeptide repeat domain"/>
    <property type="match status" value="1"/>
</dbReference>
<gene>
    <name evidence="2" type="ORF">SAMN05216243_2919</name>
</gene>
<dbReference type="Proteomes" id="UP000198694">
    <property type="component" value="Unassembled WGS sequence"/>
</dbReference>
<dbReference type="InterPro" id="IPR019734">
    <property type="entry name" value="TPR_rpt"/>
</dbReference>
<dbReference type="RefSeq" id="WP_093215641.1">
    <property type="nucleotide sequence ID" value="NZ_FNFL01000005.1"/>
</dbReference>
<dbReference type="CDD" id="cd00093">
    <property type="entry name" value="HTH_XRE"/>
    <property type="match status" value="1"/>
</dbReference>
<dbReference type="SUPFAM" id="SSF47413">
    <property type="entry name" value="lambda repressor-like DNA-binding domains"/>
    <property type="match status" value="1"/>
</dbReference>
<name>A0A1G9BBZ3_9BACI</name>
<keyword evidence="3" id="KW-1185">Reference proteome</keyword>
<dbReference type="SMART" id="SM00028">
    <property type="entry name" value="TPR"/>
    <property type="match status" value="3"/>
</dbReference>
<dbReference type="SMART" id="SM00530">
    <property type="entry name" value="HTH_XRE"/>
    <property type="match status" value="1"/>
</dbReference>
<dbReference type="SUPFAM" id="SSF48452">
    <property type="entry name" value="TPR-like"/>
    <property type="match status" value="1"/>
</dbReference>
<organism evidence="2 3">
    <name type="scientific">Sediminibacillus albus</name>
    <dbReference type="NCBI Taxonomy" id="407036"/>
    <lineage>
        <taxon>Bacteria</taxon>
        <taxon>Bacillati</taxon>
        <taxon>Bacillota</taxon>
        <taxon>Bacilli</taxon>
        <taxon>Bacillales</taxon>
        <taxon>Bacillaceae</taxon>
        <taxon>Sediminibacillus</taxon>
    </lineage>
</organism>
<dbReference type="OrthoDB" id="252257at2"/>
<evidence type="ECO:0000313" key="3">
    <source>
        <dbReference type="Proteomes" id="UP000198694"/>
    </source>
</evidence>
<dbReference type="STRING" id="407036.SAMN05216243_2919"/>
<dbReference type="Pfam" id="PF13181">
    <property type="entry name" value="TPR_8"/>
    <property type="match status" value="1"/>
</dbReference>
<dbReference type="InterPro" id="IPR001387">
    <property type="entry name" value="Cro/C1-type_HTH"/>
</dbReference>
<dbReference type="EMBL" id="FNFL01000005">
    <property type="protein sequence ID" value="SDK36610.1"/>
    <property type="molecule type" value="Genomic_DNA"/>
</dbReference>
<dbReference type="Gene3D" id="1.10.260.40">
    <property type="entry name" value="lambda repressor-like DNA-binding domains"/>
    <property type="match status" value="1"/>
</dbReference>
<evidence type="ECO:0000259" key="1">
    <source>
        <dbReference type="PROSITE" id="PS50943"/>
    </source>
</evidence>
<dbReference type="GO" id="GO:0003677">
    <property type="term" value="F:DNA binding"/>
    <property type="evidence" value="ECO:0007669"/>
    <property type="project" value="InterPro"/>
</dbReference>
<dbReference type="PROSITE" id="PS50943">
    <property type="entry name" value="HTH_CROC1"/>
    <property type="match status" value="1"/>
</dbReference>
<dbReference type="InterPro" id="IPR010982">
    <property type="entry name" value="Lambda_DNA-bd_dom_sf"/>
</dbReference>
<protein>
    <submittedName>
        <fullName evidence="2">Tetratricopeptide repeat-containing protein</fullName>
    </submittedName>
</protein>
<dbReference type="AlphaFoldDB" id="A0A1G9BBZ3"/>
<reference evidence="2 3" key="1">
    <citation type="submission" date="2016-10" db="EMBL/GenBank/DDBJ databases">
        <authorList>
            <person name="de Groot N.N."/>
        </authorList>
    </citation>
    <scope>NUCLEOTIDE SEQUENCE [LARGE SCALE GENOMIC DNA]</scope>
    <source>
        <strain evidence="2 3">CGMCC 1.6502</strain>
    </source>
</reference>
<dbReference type="InterPro" id="IPR011990">
    <property type="entry name" value="TPR-like_helical_dom_sf"/>
</dbReference>
<dbReference type="Pfam" id="PF01381">
    <property type="entry name" value="HTH_3"/>
    <property type="match status" value="1"/>
</dbReference>
<proteinExistence type="predicted"/>
<evidence type="ECO:0000313" key="2">
    <source>
        <dbReference type="EMBL" id="SDK36610.1"/>
    </source>
</evidence>
<accession>A0A1G9BBZ3</accession>